<evidence type="ECO:0000256" key="4">
    <source>
        <dbReference type="ARBA" id="ARBA00022475"/>
    </source>
</evidence>
<dbReference type="Proteomes" id="UP001321748">
    <property type="component" value="Chromosome"/>
</dbReference>
<sequence length="136" mass="15022">MQSNVSSMLFLIILILLMFGMSWWSTRKNKQRQGDIESFRRSLEPGTEVSTASGLLGTIVSVDLEKEQVVIDSEGTQSRWRIQAVTKPPVVPAYVHDDEVDENGNPLPAEAAEPSTDDSQAEVQELAEDQASSTQE</sequence>
<gene>
    <name evidence="12" type="ORF">KIMH_07940</name>
</gene>
<dbReference type="PANTHER" id="PTHR33909:SF1">
    <property type="entry name" value="SEC TRANSLOCON ACCESSORY COMPLEX SUBUNIT YAJC"/>
    <property type="match status" value="1"/>
</dbReference>
<feature type="compositionally biased region" description="Acidic residues" evidence="10">
    <location>
        <begin position="115"/>
        <end position="128"/>
    </location>
</feature>
<name>A0ABM8BCS2_9BIFI</name>
<proteinExistence type="inferred from homology"/>
<comment type="subcellular location">
    <subcellularLocation>
        <location evidence="1">Cell membrane</location>
        <topology evidence="1">Single-pass membrane protein</topology>
    </subcellularLocation>
</comment>
<evidence type="ECO:0000256" key="6">
    <source>
        <dbReference type="ARBA" id="ARBA00022927"/>
    </source>
</evidence>
<evidence type="ECO:0000256" key="10">
    <source>
        <dbReference type="SAM" id="MobiDB-lite"/>
    </source>
</evidence>
<accession>A0ABM8BCS2</accession>
<evidence type="ECO:0000256" key="5">
    <source>
        <dbReference type="ARBA" id="ARBA00022692"/>
    </source>
</evidence>
<dbReference type="InterPro" id="IPR003849">
    <property type="entry name" value="Preprotein_translocase_YajC"/>
</dbReference>
<dbReference type="EMBL" id="AP026800">
    <property type="protein sequence ID" value="BDR54683.1"/>
    <property type="molecule type" value="Genomic_DNA"/>
</dbReference>
<evidence type="ECO:0000256" key="1">
    <source>
        <dbReference type="ARBA" id="ARBA00004162"/>
    </source>
</evidence>
<evidence type="ECO:0000256" key="2">
    <source>
        <dbReference type="ARBA" id="ARBA00006742"/>
    </source>
</evidence>
<dbReference type="Pfam" id="PF02699">
    <property type="entry name" value="YajC"/>
    <property type="match status" value="1"/>
</dbReference>
<keyword evidence="8" id="KW-0811">Translocation</keyword>
<evidence type="ECO:0000313" key="12">
    <source>
        <dbReference type="EMBL" id="BDR54683.1"/>
    </source>
</evidence>
<comment type="similarity">
    <text evidence="2">Belongs to the YajC family.</text>
</comment>
<dbReference type="PANTHER" id="PTHR33909">
    <property type="entry name" value="SEC TRANSLOCON ACCESSORY COMPLEX SUBUNIT YAJC"/>
    <property type="match status" value="1"/>
</dbReference>
<evidence type="ECO:0000256" key="11">
    <source>
        <dbReference type="SAM" id="Phobius"/>
    </source>
</evidence>
<dbReference type="RefSeq" id="WP_317642206.1">
    <property type="nucleotide sequence ID" value="NZ_AP026800.1"/>
</dbReference>
<evidence type="ECO:0000256" key="8">
    <source>
        <dbReference type="ARBA" id="ARBA00023010"/>
    </source>
</evidence>
<keyword evidence="13" id="KW-1185">Reference proteome</keyword>
<feature type="region of interest" description="Disordered" evidence="10">
    <location>
        <begin position="96"/>
        <end position="136"/>
    </location>
</feature>
<evidence type="ECO:0000256" key="9">
    <source>
        <dbReference type="ARBA" id="ARBA00023136"/>
    </source>
</evidence>
<feature type="transmembrane region" description="Helical" evidence="11">
    <location>
        <begin position="6"/>
        <end position="24"/>
    </location>
</feature>
<evidence type="ECO:0000313" key="13">
    <source>
        <dbReference type="Proteomes" id="UP001321748"/>
    </source>
</evidence>
<reference evidence="12 13" key="1">
    <citation type="journal article" date="2023" name="Microbiol. Spectr.">
        <title>Symbiosis of Carpenter Bees with Uncharacterized Lactic Acid Bacteria Showing NAD Auxotrophy.</title>
        <authorList>
            <person name="Kawasaki S."/>
            <person name="Ozawa K."/>
            <person name="Mori T."/>
            <person name="Yamamoto A."/>
            <person name="Ito M."/>
            <person name="Ohkuma M."/>
            <person name="Sakamoto M."/>
            <person name="Matsutani M."/>
        </authorList>
    </citation>
    <scope>NUCLEOTIDE SEQUENCE [LARGE SCALE GENOMIC DNA]</scope>
    <source>
        <strain evidence="12 13">KimH</strain>
    </source>
</reference>
<keyword evidence="6" id="KW-0653">Protein transport</keyword>
<keyword evidence="9 11" id="KW-0472">Membrane</keyword>
<keyword evidence="5 11" id="KW-0812">Transmembrane</keyword>
<evidence type="ECO:0000256" key="7">
    <source>
        <dbReference type="ARBA" id="ARBA00022989"/>
    </source>
</evidence>
<keyword evidence="7 11" id="KW-1133">Transmembrane helix</keyword>
<keyword evidence="4" id="KW-1003">Cell membrane</keyword>
<evidence type="ECO:0000256" key="3">
    <source>
        <dbReference type="ARBA" id="ARBA00022448"/>
    </source>
</evidence>
<keyword evidence="3" id="KW-0813">Transport</keyword>
<organism evidence="12 13">
    <name type="scientific">Bombiscardovia apis</name>
    <dbReference type="NCBI Taxonomy" id="2932182"/>
    <lineage>
        <taxon>Bacteria</taxon>
        <taxon>Bacillati</taxon>
        <taxon>Actinomycetota</taxon>
        <taxon>Actinomycetes</taxon>
        <taxon>Bifidobacteriales</taxon>
        <taxon>Bifidobacteriaceae</taxon>
        <taxon>Bombiscardovia</taxon>
    </lineage>
</organism>
<dbReference type="SMART" id="SM01323">
    <property type="entry name" value="YajC"/>
    <property type="match status" value="1"/>
</dbReference>
<protein>
    <submittedName>
        <fullName evidence="12">Preprotein translocase subunit YajC</fullName>
    </submittedName>
</protein>